<reference evidence="2 3" key="1">
    <citation type="submission" date="2019-10" db="EMBL/GenBank/DDBJ databases">
        <authorList>
            <person name="Palmer J.M."/>
        </authorList>
    </citation>
    <scope>NUCLEOTIDE SEQUENCE [LARGE SCALE GENOMIC DNA]</scope>
    <source>
        <strain evidence="2 3">TWF506</strain>
    </source>
</reference>
<dbReference type="EMBL" id="JAVHJM010000010">
    <property type="protein sequence ID" value="KAK6504161.1"/>
    <property type="molecule type" value="Genomic_DNA"/>
</dbReference>
<evidence type="ECO:0000313" key="2">
    <source>
        <dbReference type="EMBL" id="KAK6504161.1"/>
    </source>
</evidence>
<dbReference type="AlphaFoldDB" id="A0AAN8RJQ9"/>
<sequence>MDTSYRDFNKEVDDYLNEQYAAQHAHLLLAAINRLDEAEPIQAHPNGKNPSYRPFRPHSGGSRTSYKYSSRTTPSLSTKADEPSVSTSMTAQCSTEASSHGIIQPSPPPEAHHVTSPDNSGETIHHDEKIGERIEGEGTCPPNSNMYASSPVVITLGTDNYLNWKIFIMRKIEQKGWLDLVDEKRRIPAQNLDSGGIDTPSSSSQPKTSAFAKRQMKCSNLILQHVQEKYWHMINPKERDPFIMLREIHDVWGAFMRAAGKGWFYLAMKELEVGKGSVFDFVAQFKWLYESFKKEGGSLPKERLSEKLSKGLESRGLRPEGWDLSGVEDEHPDRFNDEYLEIRDYLQRYLDAEYPLAAERKELVTRLEDAKAASVNGESVGSSTPVEEHDGNGNGLGEEWVMV</sequence>
<accession>A0AAN8RJQ9</accession>
<feature type="compositionally biased region" description="Low complexity" evidence="1">
    <location>
        <begin position="59"/>
        <end position="75"/>
    </location>
</feature>
<evidence type="ECO:0000256" key="1">
    <source>
        <dbReference type="SAM" id="MobiDB-lite"/>
    </source>
</evidence>
<gene>
    <name evidence="2" type="ORF">TWF506_002369</name>
</gene>
<comment type="caution">
    <text evidence="2">The sequence shown here is derived from an EMBL/GenBank/DDBJ whole genome shotgun (WGS) entry which is preliminary data.</text>
</comment>
<protein>
    <submittedName>
        <fullName evidence="2">Uncharacterized protein</fullName>
    </submittedName>
</protein>
<feature type="compositionally biased region" description="Polar residues" evidence="1">
    <location>
        <begin position="84"/>
        <end position="98"/>
    </location>
</feature>
<evidence type="ECO:0000313" key="3">
    <source>
        <dbReference type="Proteomes" id="UP001307849"/>
    </source>
</evidence>
<organism evidence="2 3">
    <name type="scientific">Arthrobotrys conoides</name>
    <dbReference type="NCBI Taxonomy" id="74498"/>
    <lineage>
        <taxon>Eukaryota</taxon>
        <taxon>Fungi</taxon>
        <taxon>Dikarya</taxon>
        <taxon>Ascomycota</taxon>
        <taxon>Pezizomycotina</taxon>
        <taxon>Orbiliomycetes</taxon>
        <taxon>Orbiliales</taxon>
        <taxon>Orbiliaceae</taxon>
        <taxon>Arthrobotrys</taxon>
    </lineage>
</organism>
<feature type="region of interest" description="Disordered" evidence="1">
    <location>
        <begin position="374"/>
        <end position="403"/>
    </location>
</feature>
<name>A0AAN8RJQ9_9PEZI</name>
<dbReference type="Proteomes" id="UP001307849">
    <property type="component" value="Unassembled WGS sequence"/>
</dbReference>
<feature type="compositionally biased region" description="Polar residues" evidence="1">
    <location>
        <begin position="376"/>
        <end position="385"/>
    </location>
</feature>
<keyword evidence="3" id="KW-1185">Reference proteome</keyword>
<proteinExistence type="predicted"/>
<feature type="region of interest" description="Disordered" evidence="1">
    <location>
        <begin position="41"/>
        <end position="124"/>
    </location>
</feature>